<evidence type="ECO:0000313" key="1">
    <source>
        <dbReference type="EMBL" id="KAA4747326.1"/>
    </source>
</evidence>
<dbReference type="EMBL" id="VWAW01000016">
    <property type="protein sequence ID" value="KAA5170809.1"/>
    <property type="molecule type" value="Genomic_DNA"/>
</dbReference>
<reference evidence="3 4" key="1">
    <citation type="journal article" date="2019" name="Nat. Med.">
        <title>A library of human gut bacterial isolates paired with longitudinal multiomics data enables mechanistic microbiome research.</title>
        <authorList>
            <person name="Poyet M."/>
            <person name="Groussin M."/>
            <person name="Gibbons S.M."/>
            <person name="Avila-Pacheco J."/>
            <person name="Jiang X."/>
            <person name="Kearney S.M."/>
            <person name="Perrotta A.R."/>
            <person name="Berdy B."/>
            <person name="Zhao S."/>
            <person name="Lieberman T.D."/>
            <person name="Swanson P.K."/>
            <person name="Smith M."/>
            <person name="Roesemann S."/>
            <person name="Alexander J.E."/>
            <person name="Rich S.A."/>
            <person name="Livny J."/>
            <person name="Vlamakis H."/>
            <person name="Clish C."/>
            <person name="Bullock K."/>
            <person name="Deik A."/>
            <person name="Scott J."/>
            <person name="Pierce K.A."/>
            <person name="Xavier R.J."/>
            <person name="Alm E.J."/>
        </authorList>
    </citation>
    <scope>NUCLEOTIDE SEQUENCE [LARGE SCALE GENOMIC DNA]</scope>
    <source>
        <strain evidence="1 4">BIOML-A106</strain>
        <strain evidence="2 3">BIOML-A7</strain>
    </source>
</reference>
<sequence>MTGEESDVILQRIREIVNKERVELPKRTDEQYENRKQAAHYYSTLEERPHSIRDMETKCFHKSLCVSIDALL</sequence>
<evidence type="ECO:0000313" key="2">
    <source>
        <dbReference type="EMBL" id="KAA5170809.1"/>
    </source>
</evidence>
<dbReference type="EMBL" id="VWEQ01000040">
    <property type="protein sequence ID" value="KAA4747326.1"/>
    <property type="molecule type" value="Genomic_DNA"/>
</dbReference>
<dbReference type="AlphaFoldDB" id="A0A5M5PR87"/>
<dbReference type="Proteomes" id="UP000436803">
    <property type="component" value="Unassembled WGS sequence"/>
</dbReference>
<name>A0A5M5PR87_BACFG</name>
<protein>
    <submittedName>
        <fullName evidence="1">Uncharacterized protein</fullName>
    </submittedName>
</protein>
<evidence type="ECO:0000313" key="3">
    <source>
        <dbReference type="Proteomes" id="UP000436803"/>
    </source>
</evidence>
<evidence type="ECO:0000313" key="4">
    <source>
        <dbReference type="Proteomes" id="UP000479773"/>
    </source>
</evidence>
<dbReference type="RefSeq" id="WP_005804108.1">
    <property type="nucleotide sequence ID" value="NZ_CP117955.1"/>
</dbReference>
<organism evidence="1 4">
    <name type="scientific">Bacteroides fragilis</name>
    <dbReference type="NCBI Taxonomy" id="817"/>
    <lineage>
        <taxon>Bacteria</taxon>
        <taxon>Pseudomonadati</taxon>
        <taxon>Bacteroidota</taxon>
        <taxon>Bacteroidia</taxon>
        <taxon>Bacteroidales</taxon>
        <taxon>Bacteroidaceae</taxon>
        <taxon>Bacteroides</taxon>
    </lineage>
</organism>
<dbReference type="Proteomes" id="UP000479773">
    <property type="component" value="Unassembled WGS sequence"/>
</dbReference>
<proteinExistence type="predicted"/>
<comment type="caution">
    <text evidence="1">The sequence shown here is derived from an EMBL/GenBank/DDBJ whole genome shotgun (WGS) entry which is preliminary data.</text>
</comment>
<gene>
    <name evidence="2" type="ORF">F2Z29_17970</name>
    <name evidence="1" type="ORF">F3B44_23110</name>
</gene>
<accession>A0A5M5PR87</accession>